<gene>
    <name evidence="5" type="ORF">HG933_00505</name>
</gene>
<comment type="subcellular location">
    <subcellularLocation>
        <location evidence="1">Endomembrane system</location>
        <topology evidence="1">Multi-pass membrane protein</topology>
    </subcellularLocation>
</comment>
<evidence type="ECO:0000313" key="6">
    <source>
        <dbReference type="Proteomes" id="UP000536773"/>
    </source>
</evidence>
<protein>
    <submittedName>
        <fullName evidence="5">DUF1232 domain-containing protein</fullName>
    </submittedName>
</protein>
<keyword evidence="3" id="KW-1133">Transmembrane helix</keyword>
<evidence type="ECO:0000256" key="3">
    <source>
        <dbReference type="ARBA" id="ARBA00022989"/>
    </source>
</evidence>
<dbReference type="Proteomes" id="UP000536773">
    <property type="component" value="Unassembled WGS sequence"/>
</dbReference>
<sequence length="114" mass="13334">MWKILRFFARFYTPGKFVTFIRKTGRKVHFLPKLLTIFYCMQDEDTPKFIKLALMGALGYVILPFDFVPDVFAGFGWLDDAAVVAAALRLAGTYVKPEHREKVRHMFPFFRVHV</sequence>
<dbReference type="Pfam" id="PF06803">
    <property type="entry name" value="DUF1232"/>
    <property type="match status" value="1"/>
</dbReference>
<proteinExistence type="predicted"/>
<accession>A0A269TGZ0</accession>
<keyword evidence="4" id="KW-0472">Membrane</keyword>
<evidence type="ECO:0000256" key="1">
    <source>
        <dbReference type="ARBA" id="ARBA00004127"/>
    </source>
</evidence>
<keyword evidence="2" id="KW-0812">Transmembrane</keyword>
<comment type="caution">
    <text evidence="5">The sequence shown here is derived from an EMBL/GenBank/DDBJ whole genome shotgun (WGS) entry which is preliminary data.</text>
</comment>
<dbReference type="GeneID" id="97492658"/>
<dbReference type="RefSeq" id="WP_014016733.1">
    <property type="nucleotide sequence ID" value="NZ_AP031433.1"/>
</dbReference>
<name>A0A269TGZ0_MEGEL</name>
<reference evidence="5 6" key="1">
    <citation type="submission" date="2020-04" db="EMBL/GenBank/DDBJ databases">
        <authorList>
            <person name="Hitch T.C.A."/>
            <person name="Wylensek D."/>
            <person name="Clavel T."/>
        </authorList>
    </citation>
    <scope>NUCLEOTIDE SEQUENCE [LARGE SCALE GENOMIC DNA]</scope>
    <source>
        <strain evidence="5 6">WCA-386-APC-2A</strain>
    </source>
</reference>
<dbReference type="AlphaFoldDB" id="A0A269TGZ0"/>
<evidence type="ECO:0000313" key="5">
    <source>
        <dbReference type="EMBL" id="NMK37900.1"/>
    </source>
</evidence>
<dbReference type="GO" id="GO:0012505">
    <property type="term" value="C:endomembrane system"/>
    <property type="evidence" value="ECO:0007669"/>
    <property type="project" value="UniProtKB-SubCell"/>
</dbReference>
<organism evidence="5 6">
    <name type="scientific">Megasphaera elsdenii</name>
    <dbReference type="NCBI Taxonomy" id="907"/>
    <lineage>
        <taxon>Bacteria</taxon>
        <taxon>Bacillati</taxon>
        <taxon>Bacillota</taxon>
        <taxon>Negativicutes</taxon>
        <taxon>Veillonellales</taxon>
        <taxon>Veillonellaceae</taxon>
        <taxon>Megasphaera</taxon>
    </lineage>
</organism>
<evidence type="ECO:0000256" key="2">
    <source>
        <dbReference type="ARBA" id="ARBA00022692"/>
    </source>
</evidence>
<evidence type="ECO:0000256" key="4">
    <source>
        <dbReference type="ARBA" id="ARBA00023136"/>
    </source>
</evidence>
<dbReference type="InterPro" id="IPR010652">
    <property type="entry name" value="DUF1232"/>
</dbReference>
<dbReference type="EMBL" id="JABBJH010000001">
    <property type="protein sequence ID" value="NMK37900.1"/>
    <property type="molecule type" value="Genomic_DNA"/>
</dbReference>